<dbReference type="EMBL" id="BARV01004921">
    <property type="protein sequence ID" value="GAI08937.1"/>
    <property type="molecule type" value="Genomic_DNA"/>
</dbReference>
<name>X1KPB4_9ZZZZ</name>
<feature type="non-terminal residue" evidence="1">
    <location>
        <position position="31"/>
    </location>
</feature>
<sequence>MKTVSKLELIPIGSDYKSILPKHPLPDPLPG</sequence>
<accession>X1KPB4</accession>
<dbReference type="AlphaFoldDB" id="X1KPB4"/>
<proteinExistence type="predicted"/>
<protein>
    <submittedName>
        <fullName evidence="1">Uncharacterized protein</fullName>
    </submittedName>
</protein>
<comment type="caution">
    <text evidence="1">The sequence shown here is derived from an EMBL/GenBank/DDBJ whole genome shotgun (WGS) entry which is preliminary data.</text>
</comment>
<reference evidence="1" key="1">
    <citation type="journal article" date="2014" name="Front. Microbiol.">
        <title>High frequency of phylogenetically diverse reductive dehalogenase-homologous genes in deep subseafloor sedimentary metagenomes.</title>
        <authorList>
            <person name="Kawai M."/>
            <person name="Futagami T."/>
            <person name="Toyoda A."/>
            <person name="Takaki Y."/>
            <person name="Nishi S."/>
            <person name="Hori S."/>
            <person name="Arai W."/>
            <person name="Tsubouchi T."/>
            <person name="Morono Y."/>
            <person name="Uchiyama I."/>
            <person name="Ito T."/>
            <person name="Fujiyama A."/>
            <person name="Inagaki F."/>
            <person name="Takami H."/>
        </authorList>
    </citation>
    <scope>NUCLEOTIDE SEQUENCE</scope>
    <source>
        <strain evidence="1">Expedition CK06-06</strain>
    </source>
</reference>
<evidence type="ECO:0000313" key="1">
    <source>
        <dbReference type="EMBL" id="GAI08937.1"/>
    </source>
</evidence>
<gene>
    <name evidence="1" type="ORF">S06H3_10568</name>
</gene>
<organism evidence="1">
    <name type="scientific">marine sediment metagenome</name>
    <dbReference type="NCBI Taxonomy" id="412755"/>
    <lineage>
        <taxon>unclassified sequences</taxon>
        <taxon>metagenomes</taxon>
        <taxon>ecological metagenomes</taxon>
    </lineage>
</organism>